<evidence type="ECO:0000313" key="5">
    <source>
        <dbReference type="Proteomes" id="UP000198859"/>
    </source>
</evidence>
<feature type="domain" description="Glycosyl transferase family 1" evidence="3">
    <location>
        <begin position="302"/>
        <end position="458"/>
    </location>
</feature>
<keyword evidence="1 4" id="KW-0808">Transferase</keyword>
<dbReference type="STRING" id="642780.SAMN04488570_2370"/>
<dbReference type="EMBL" id="LT629757">
    <property type="protein sequence ID" value="SDS65351.1"/>
    <property type="molecule type" value="Genomic_DNA"/>
</dbReference>
<dbReference type="Pfam" id="PF00534">
    <property type="entry name" value="Glycos_transf_1"/>
    <property type="match status" value="1"/>
</dbReference>
<protein>
    <submittedName>
        <fullName evidence="4">Poly(Glycerol-phosphate) alpha-glucosyltransferase</fullName>
    </submittedName>
</protein>
<dbReference type="SUPFAM" id="SSF53756">
    <property type="entry name" value="UDP-Glycosyltransferase/glycogen phosphorylase"/>
    <property type="match status" value="1"/>
</dbReference>
<dbReference type="Proteomes" id="UP000198859">
    <property type="component" value="Chromosome I"/>
</dbReference>
<dbReference type="RefSeq" id="WP_091729871.1">
    <property type="nucleotide sequence ID" value="NZ_LT629757.1"/>
</dbReference>
<name>A0A1H1TYX3_9ACTN</name>
<keyword evidence="5" id="KW-1185">Reference proteome</keyword>
<accession>A0A1H1TYX3</accession>
<dbReference type="PANTHER" id="PTHR12526">
    <property type="entry name" value="GLYCOSYLTRANSFERASE"/>
    <property type="match status" value="1"/>
</dbReference>
<evidence type="ECO:0000256" key="2">
    <source>
        <dbReference type="SAM" id="MobiDB-lite"/>
    </source>
</evidence>
<evidence type="ECO:0000256" key="1">
    <source>
        <dbReference type="ARBA" id="ARBA00022679"/>
    </source>
</evidence>
<evidence type="ECO:0000313" key="4">
    <source>
        <dbReference type="EMBL" id="SDS65351.1"/>
    </source>
</evidence>
<dbReference type="AlphaFoldDB" id="A0A1H1TYX3"/>
<gene>
    <name evidence="4" type="ORF">SAMN04488570_2370</name>
</gene>
<feature type="region of interest" description="Disordered" evidence="2">
    <location>
        <begin position="1"/>
        <end position="35"/>
    </location>
</feature>
<organism evidence="4 5">
    <name type="scientific">Nocardioides scoriae</name>
    <dbReference type="NCBI Taxonomy" id="642780"/>
    <lineage>
        <taxon>Bacteria</taxon>
        <taxon>Bacillati</taxon>
        <taxon>Actinomycetota</taxon>
        <taxon>Actinomycetes</taxon>
        <taxon>Propionibacteriales</taxon>
        <taxon>Nocardioidaceae</taxon>
        <taxon>Nocardioides</taxon>
    </lineage>
</organism>
<dbReference type="OrthoDB" id="570545at2"/>
<sequence length="643" mass="72571">MTSDQAPDPAPPTGEVPASPLPAGRYFSLTTRSNPEAGGQTRAVLLRNRLFAAAGVDARVLTVLPRRDLDHRREVLLERGLITPEVPTLNLYEHYRDTDWPTDEVTDERLPDLGHLEVVQETLLVDGSPWRLRYLQPDGTEIYDYQRPDGSVFLRTPGFLIGDRATWPTRMTRVSRDGAVMGHFAKPAGWIRRWVRELSEGERTFIVLDSRSMVPLVPRFDAPHLHVLYLMHNVHVYKPYRWDSTRPPSYDALFERADDLDALVTLTDRQRQDIATLRGRTTNMYVVPNPVDLPEVREVQERDPRKITVVARLEPQKRLTHAVLAMKRVLERVPDATLHIYGDGSREEVLRRLVEKHDLGRSVVMHGYDAHAREALWDSSAMLLTSVFEGYPLATLEAMSHGCPVVAYDIKYGPREQITDGEDGFLVPAGDLDTMADRLVTLLQDPERVARMGLAARRKAEQHGQDAFVRTWAEVFEQVARTRPGRTRLDEVRLEVRRLRVGRSGSWSSRLRPGQRLRLSATLHVDGTSATLPLSDAEVTLVAVHERSGRQVDLPVGVSWRGDRCRVRCTARIGDVVLPHEQAGRDATGEPTPAADGPEHVRLWLRLVWANSVWSTEVRRPAGAASGLEVGYGPDEQLVLTRR</sequence>
<dbReference type="Gene3D" id="3.40.50.2000">
    <property type="entry name" value="Glycogen Phosphorylase B"/>
    <property type="match status" value="3"/>
</dbReference>
<dbReference type="PANTHER" id="PTHR12526:SF630">
    <property type="entry name" value="GLYCOSYLTRANSFERASE"/>
    <property type="match status" value="1"/>
</dbReference>
<evidence type="ECO:0000259" key="3">
    <source>
        <dbReference type="Pfam" id="PF00534"/>
    </source>
</evidence>
<dbReference type="GO" id="GO:0016757">
    <property type="term" value="F:glycosyltransferase activity"/>
    <property type="evidence" value="ECO:0007669"/>
    <property type="project" value="InterPro"/>
</dbReference>
<proteinExistence type="predicted"/>
<dbReference type="InterPro" id="IPR001296">
    <property type="entry name" value="Glyco_trans_1"/>
</dbReference>
<reference evidence="5" key="1">
    <citation type="submission" date="2016-10" db="EMBL/GenBank/DDBJ databases">
        <authorList>
            <person name="Varghese N."/>
            <person name="Submissions S."/>
        </authorList>
    </citation>
    <scope>NUCLEOTIDE SEQUENCE [LARGE SCALE GENOMIC DNA]</scope>
    <source>
        <strain evidence="5">DSM 22127</strain>
    </source>
</reference>